<evidence type="ECO:0000313" key="4">
    <source>
        <dbReference type="EMBL" id="KMZ70988.1"/>
    </source>
</evidence>
<proteinExistence type="inferred from homology"/>
<keyword evidence="5" id="KW-1185">Reference proteome</keyword>
<dbReference type="InterPro" id="IPR037256">
    <property type="entry name" value="ASC_dom_sf"/>
</dbReference>
<keyword evidence="4" id="KW-0808">Transferase</keyword>
<feature type="domain" description="Association with the SNF1 complex (ASC)" evidence="3">
    <location>
        <begin position="205"/>
        <end position="292"/>
    </location>
</feature>
<evidence type="ECO:0000313" key="5">
    <source>
        <dbReference type="Proteomes" id="UP000036987"/>
    </source>
</evidence>
<comment type="similarity">
    <text evidence="1">Belongs to the 5'-AMP-activated protein kinase beta subunit family.</text>
</comment>
<organism evidence="4 5">
    <name type="scientific">Zostera marina</name>
    <name type="common">Eelgrass</name>
    <dbReference type="NCBI Taxonomy" id="29655"/>
    <lineage>
        <taxon>Eukaryota</taxon>
        <taxon>Viridiplantae</taxon>
        <taxon>Streptophyta</taxon>
        <taxon>Embryophyta</taxon>
        <taxon>Tracheophyta</taxon>
        <taxon>Spermatophyta</taxon>
        <taxon>Magnoliopsida</taxon>
        <taxon>Liliopsida</taxon>
        <taxon>Zosteraceae</taxon>
        <taxon>Zostera</taxon>
    </lineage>
</organism>
<dbReference type="SMART" id="SM01010">
    <property type="entry name" value="AMPKBI"/>
    <property type="match status" value="1"/>
</dbReference>
<dbReference type="Pfam" id="PF04739">
    <property type="entry name" value="AMPKBI"/>
    <property type="match status" value="1"/>
</dbReference>
<dbReference type="PANTHER" id="PTHR46316:SF9">
    <property type="entry name" value="SNF1-RELATED PROTEIN KINASE REGULATORY SUBUNIT BETA-1"/>
    <property type="match status" value="1"/>
</dbReference>
<dbReference type="InterPro" id="IPR006828">
    <property type="entry name" value="ASC_dom"/>
</dbReference>
<dbReference type="GO" id="GO:0009507">
    <property type="term" value="C:chloroplast"/>
    <property type="evidence" value="ECO:0007669"/>
    <property type="project" value="UniProtKB-ARBA"/>
</dbReference>
<sequence length="293" mass="33059">MGNAIGNGRRKERWDSENDGEDSSIRSREEFSETMSRSWKAESSDSIQSMNDTTALPDITGRSRSPYLFSPQIPLAPLRTDLDSSSNNHNLSLNFNHKASDLQWDEDEGVPTVITWSFGGNEVEVVGSWDNWTSRKALTKSGNEHSLVLVLGNGVYYYRFIVDGESRYITNEPYVAGEAGRCINILDVNDHIPENLKAVDEFNPPHSPDSSYSRLYPVEFDSDKLPVHVPELLLNQTILENLTQNDESMKPEHVNLNHLFIEKGCVSQNIVVLGVTQRFRSKYVTVALHKSLK</sequence>
<gene>
    <name evidence="4" type="ORF">ZOSMA_18G00830</name>
</gene>
<dbReference type="Gene3D" id="6.20.250.60">
    <property type="match status" value="1"/>
</dbReference>
<dbReference type="GO" id="GO:0016301">
    <property type="term" value="F:kinase activity"/>
    <property type="evidence" value="ECO:0007669"/>
    <property type="project" value="UniProtKB-KW"/>
</dbReference>
<keyword evidence="4" id="KW-0418">Kinase</keyword>
<feature type="region of interest" description="Disordered" evidence="2">
    <location>
        <begin position="1"/>
        <end position="52"/>
    </location>
</feature>
<dbReference type="PANTHER" id="PTHR46316">
    <property type="entry name" value="SNF1-RELATED PROTEIN KINASE REGULATORY SUBUNIT BETA-1"/>
    <property type="match status" value="1"/>
</dbReference>
<dbReference type="InterPro" id="IPR043554">
    <property type="entry name" value="KINB"/>
</dbReference>
<evidence type="ECO:0000256" key="1">
    <source>
        <dbReference type="ARBA" id="ARBA00010926"/>
    </source>
</evidence>
<reference evidence="5" key="1">
    <citation type="journal article" date="2016" name="Nature">
        <title>The genome of the seagrass Zostera marina reveals angiosperm adaptation to the sea.</title>
        <authorList>
            <person name="Olsen J.L."/>
            <person name="Rouze P."/>
            <person name="Verhelst B."/>
            <person name="Lin Y.-C."/>
            <person name="Bayer T."/>
            <person name="Collen J."/>
            <person name="Dattolo E."/>
            <person name="De Paoli E."/>
            <person name="Dittami S."/>
            <person name="Maumus F."/>
            <person name="Michel G."/>
            <person name="Kersting A."/>
            <person name="Lauritano C."/>
            <person name="Lohaus R."/>
            <person name="Toepel M."/>
            <person name="Tonon T."/>
            <person name="Vanneste K."/>
            <person name="Amirebrahimi M."/>
            <person name="Brakel J."/>
            <person name="Bostroem C."/>
            <person name="Chovatia M."/>
            <person name="Grimwood J."/>
            <person name="Jenkins J.W."/>
            <person name="Jueterbock A."/>
            <person name="Mraz A."/>
            <person name="Stam W.T."/>
            <person name="Tice H."/>
            <person name="Bornberg-Bauer E."/>
            <person name="Green P.J."/>
            <person name="Pearson G.A."/>
            <person name="Procaccini G."/>
            <person name="Duarte C.M."/>
            <person name="Schmutz J."/>
            <person name="Reusch T.B.H."/>
            <person name="Van de Peer Y."/>
        </authorList>
    </citation>
    <scope>NUCLEOTIDE SEQUENCE [LARGE SCALE GENOMIC DNA]</scope>
    <source>
        <strain evidence="5">cv. Finnish</strain>
    </source>
</reference>
<accession>A0A0K9PPI1</accession>
<dbReference type="InterPro" id="IPR013783">
    <property type="entry name" value="Ig-like_fold"/>
</dbReference>
<dbReference type="SUPFAM" id="SSF160219">
    <property type="entry name" value="AMPKBI-like"/>
    <property type="match status" value="1"/>
</dbReference>
<comment type="caution">
    <text evidence="4">The sequence shown here is derived from an EMBL/GenBank/DDBJ whole genome shotgun (WGS) entry which is preliminary data.</text>
</comment>
<dbReference type="EMBL" id="LFYR01000692">
    <property type="protein sequence ID" value="KMZ70988.1"/>
    <property type="molecule type" value="Genomic_DNA"/>
</dbReference>
<dbReference type="Proteomes" id="UP000036987">
    <property type="component" value="Unassembled WGS sequence"/>
</dbReference>
<protein>
    <submittedName>
        <fullName evidence="4">5'-AMP-activated protein kinase beta-2 subunit protein</fullName>
    </submittedName>
</protein>
<name>A0A0K9PPI1_ZOSMR</name>
<dbReference type="OrthoDB" id="531008at2759"/>
<dbReference type="CDD" id="cd02859">
    <property type="entry name" value="E_set_AMPKbeta_like_N"/>
    <property type="match status" value="1"/>
</dbReference>
<evidence type="ECO:0000259" key="3">
    <source>
        <dbReference type="SMART" id="SM01010"/>
    </source>
</evidence>
<dbReference type="Pfam" id="PF16561">
    <property type="entry name" value="AMPK1_CBM"/>
    <property type="match status" value="1"/>
</dbReference>
<dbReference type="InterPro" id="IPR014756">
    <property type="entry name" value="Ig_E-set"/>
</dbReference>
<dbReference type="AlphaFoldDB" id="A0A0K9PPI1"/>
<dbReference type="InterPro" id="IPR032640">
    <property type="entry name" value="AMPK1_CBM"/>
</dbReference>
<dbReference type="STRING" id="29655.A0A0K9PPI1"/>
<evidence type="ECO:0000256" key="2">
    <source>
        <dbReference type="SAM" id="MobiDB-lite"/>
    </source>
</evidence>
<dbReference type="Gene3D" id="2.60.40.10">
    <property type="entry name" value="Immunoglobulins"/>
    <property type="match status" value="1"/>
</dbReference>
<dbReference type="SUPFAM" id="SSF81296">
    <property type="entry name" value="E set domains"/>
    <property type="match status" value="1"/>
</dbReference>